<sequence length="73" mass="7884">MIRKNVGGTDVTGATGLQTVDYTYNIRGWLTNINNVNTLGDDLFAFSIGYNDPQESPEALYNGNIGSVSNLVI</sequence>
<gene>
    <name evidence="1" type="ORF">DI487_03130</name>
</gene>
<keyword evidence="2" id="KW-1185">Reference proteome</keyword>
<dbReference type="RefSeq" id="WP_109568366.1">
    <property type="nucleotide sequence ID" value="NZ_CP029463.1"/>
</dbReference>
<dbReference type="EMBL" id="CP029463">
    <property type="protein sequence ID" value="AWM12958.1"/>
    <property type="molecule type" value="Genomic_DNA"/>
</dbReference>
<dbReference type="Proteomes" id="UP000245429">
    <property type="component" value="Chromosome"/>
</dbReference>
<name>A0A2U8QS35_9FLAO</name>
<evidence type="ECO:0000313" key="2">
    <source>
        <dbReference type="Proteomes" id="UP000245429"/>
    </source>
</evidence>
<proteinExistence type="predicted"/>
<dbReference type="AlphaFoldDB" id="A0A2U8QS35"/>
<accession>A0A2U8QS35</accession>
<evidence type="ECO:0000313" key="1">
    <source>
        <dbReference type="EMBL" id="AWM12958.1"/>
    </source>
</evidence>
<organism evidence="1 2">
    <name type="scientific">Flavobacterium sediminis</name>
    <dbReference type="NCBI Taxonomy" id="2201181"/>
    <lineage>
        <taxon>Bacteria</taxon>
        <taxon>Pseudomonadati</taxon>
        <taxon>Bacteroidota</taxon>
        <taxon>Flavobacteriia</taxon>
        <taxon>Flavobacteriales</taxon>
        <taxon>Flavobacteriaceae</taxon>
        <taxon>Flavobacterium</taxon>
    </lineage>
</organism>
<dbReference type="OrthoDB" id="2972467at2"/>
<dbReference type="KEGG" id="fse:DI487_03130"/>
<reference evidence="1 2" key="1">
    <citation type="submission" date="2018-05" db="EMBL/GenBank/DDBJ databases">
        <title>Flavobacterium sp. MEBiC07310.</title>
        <authorList>
            <person name="Baek K."/>
        </authorList>
    </citation>
    <scope>NUCLEOTIDE SEQUENCE [LARGE SCALE GENOMIC DNA]</scope>
    <source>
        <strain evidence="1 2">MEBiC07310</strain>
    </source>
</reference>
<protein>
    <submittedName>
        <fullName evidence="1">Uncharacterized protein</fullName>
    </submittedName>
</protein>